<dbReference type="PANTHER" id="PTHR45138">
    <property type="entry name" value="REGULATORY COMPONENTS OF SENSORY TRANSDUCTION SYSTEM"/>
    <property type="match status" value="1"/>
</dbReference>
<dbReference type="Proteomes" id="UP000602442">
    <property type="component" value="Unassembled WGS sequence"/>
</dbReference>
<accession>A0ABS0MZP7</accession>
<feature type="domain" description="GGDEF" evidence="5">
    <location>
        <begin position="418"/>
        <end position="549"/>
    </location>
</feature>
<dbReference type="NCBIfam" id="TIGR00254">
    <property type="entry name" value="GGDEF"/>
    <property type="match status" value="1"/>
</dbReference>
<evidence type="ECO:0000313" key="7">
    <source>
        <dbReference type="Proteomes" id="UP000602442"/>
    </source>
</evidence>
<dbReference type="InterPro" id="IPR011623">
    <property type="entry name" value="7TMR_DISM_rcpt_extracell_dom1"/>
</dbReference>
<evidence type="ECO:0000256" key="4">
    <source>
        <dbReference type="SAM" id="Phobius"/>
    </source>
</evidence>
<dbReference type="EMBL" id="JAEANY010000001">
    <property type="protein sequence ID" value="MBH5321184.1"/>
    <property type="molecule type" value="Genomic_DNA"/>
</dbReference>
<feature type="transmembrane region" description="Helical" evidence="4">
    <location>
        <begin position="349"/>
        <end position="369"/>
    </location>
</feature>
<keyword evidence="4" id="KW-0812">Transmembrane</keyword>
<dbReference type="Gene3D" id="3.30.70.270">
    <property type="match status" value="1"/>
</dbReference>
<evidence type="ECO:0000256" key="3">
    <source>
        <dbReference type="SAM" id="MobiDB-lite"/>
    </source>
</evidence>
<keyword evidence="4" id="KW-0472">Membrane</keyword>
<evidence type="ECO:0000259" key="5">
    <source>
        <dbReference type="PROSITE" id="PS50887"/>
    </source>
</evidence>
<dbReference type="EC" id="2.7.7.65" evidence="1"/>
<reference evidence="6 7" key="1">
    <citation type="submission" date="2020-11" db="EMBL/GenBank/DDBJ databases">
        <title>Erythrobacter sediminis sp. nov., a marine bacterium from a tidal flat of Garorim Bay.</title>
        <authorList>
            <person name="Kim D."/>
            <person name="Yoo Y."/>
            <person name="Kim J.-J."/>
        </authorList>
    </citation>
    <scope>NUCLEOTIDE SEQUENCE [LARGE SCALE GENOMIC DNA]</scope>
    <source>
        <strain evidence="6 7">JGD-13</strain>
    </source>
</reference>
<feature type="region of interest" description="Disordered" evidence="3">
    <location>
        <begin position="544"/>
        <end position="569"/>
    </location>
</feature>
<feature type="transmembrane region" description="Helical" evidence="4">
    <location>
        <begin position="194"/>
        <end position="220"/>
    </location>
</feature>
<dbReference type="CDD" id="cd01949">
    <property type="entry name" value="GGDEF"/>
    <property type="match status" value="1"/>
</dbReference>
<dbReference type="RefSeq" id="WP_197919870.1">
    <property type="nucleotide sequence ID" value="NZ_CAWPTA010000006.1"/>
</dbReference>
<dbReference type="Pfam" id="PF00990">
    <property type="entry name" value="GGDEF"/>
    <property type="match status" value="1"/>
</dbReference>
<name>A0ABS0MZP7_9SPHN</name>
<dbReference type="InterPro" id="IPR029787">
    <property type="entry name" value="Nucleotide_cyclase"/>
</dbReference>
<comment type="catalytic activity">
    <reaction evidence="2">
        <text>2 GTP = 3',3'-c-di-GMP + 2 diphosphate</text>
        <dbReference type="Rhea" id="RHEA:24898"/>
        <dbReference type="ChEBI" id="CHEBI:33019"/>
        <dbReference type="ChEBI" id="CHEBI:37565"/>
        <dbReference type="ChEBI" id="CHEBI:58805"/>
        <dbReference type="EC" id="2.7.7.65"/>
    </reaction>
</comment>
<feature type="transmembrane region" description="Helical" evidence="4">
    <location>
        <begin position="167"/>
        <end position="187"/>
    </location>
</feature>
<dbReference type="InterPro" id="IPR050469">
    <property type="entry name" value="Diguanylate_Cyclase"/>
</dbReference>
<evidence type="ECO:0000313" key="6">
    <source>
        <dbReference type="EMBL" id="MBH5321184.1"/>
    </source>
</evidence>
<feature type="transmembrane region" description="Helical" evidence="4">
    <location>
        <begin position="290"/>
        <end position="310"/>
    </location>
</feature>
<keyword evidence="7" id="KW-1185">Reference proteome</keyword>
<feature type="transmembrane region" description="Helical" evidence="4">
    <location>
        <begin position="322"/>
        <end position="343"/>
    </location>
</feature>
<comment type="caution">
    <text evidence="6">The sequence shown here is derived from an EMBL/GenBank/DDBJ whole genome shotgun (WGS) entry which is preliminary data.</text>
</comment>
<evidence type="ECO:0000256" key="1">
    <source>
        <dbReference type="ARBA" id="ARBA00012528"/>
    </source>
</evidence>
<gene>
    <name evidence="6" type="ORF">I5L03_01135</name>
</gene>
<protein>
    <recommendedName>
        <fullName evidence="1">diguanylate cyclase</fullName>
        <ecNumber evidence="1">2.7.7.65</ecNumber>
    </recommendedName>
</protein>
<feature type="transmembrane region" description="Helical" evidence="4">
    <location>
        <begin position="262"/>
        <end position="284"/>
    </location>
</feature>
<dbReference type="InterPro" id="IPR043128">
    <property type="entry name" value="Rev_trsase/Diguanyl_cyclase"/>
</dbReference>
<organism evidence="6 7">
    <name type="scientific">Aurantiacibacter sediminis</name>
    <dbReference type="NCBI Taxonomy" id="2793064"/>
    <lineage>
        <taxon>Bacteria</taxon>
        <taxon>Pseudomonadati</taxon>
        <taxon>Pseudomonadota</taxon>
        <taxon>Alphaproteobacteria</taxon>
        <taxon>Sphingomonadales</taxon>
        <taxon>Erythrobacteraceae</taxon>
        <taxon>Aurantiacibacter</taxon>
    </lineage>
</organism>
<dbReference type="InterPro" id="IPR000160">
    <property type="entry name" value="GGDEF_dom"/>
</dbReference>
<evidence type="ECO:0000256" key="2">
    <source>
        <dbReference type="ARBA" id="ARBA00034247"/>
    </source>
</evidence>
<keyword evidence="4" id="KW-1133">Transmembrane helix</keyword>
<dbReference type="SMART" id="SM00267">
    <property type="entry name" value="GGDEF"/>
    <property type="match status" value="1"/>
</dbReference>
<dbReference type="PANTHER" id="PTHR45138:SF9">
    <property type="entry name" value="DIGUANYLATE CYCLASE DGCM-RELATED"/>
    <property type="match status" value="1"/>
</dbReference>
<feature type="transmembrane region" description="Helical" evidence="4">
    <location>
        <begin position="232"/>
        <end position="250"/>
    </location>
</feature>
<dbReference type="Pfam" id="PF07695">
    <property type="entry name" value="7TMR-DISM_7TM"/>
    <property type="match status" value="1"/>
</dbReference>
<dbReference type="PROSITE" id="PS50887">
    <property type="entry name" value="GGDEF"/>
    <property type="match status" value="1"/>
</dbReference>
<proteinExistence type="predicted"/>
<sequence>MPSSHALAQGAAGASAPERASLKQACRAPAPLGENLETILPTLEWNCDPAPRTVSLDPERIVLRFDVSDSEGGDRLAWFLTDRSRFEAVTIITESLDGSLSARRWLHGEGEHSKAGAMVKFPLRDRTQEARYIYVAIDRPTTLASIRRAQLAENDPIAVPATQAKTLLIAALCGLLIMPLFFNVAFYRVLQQRFVIWHGVLTTAVLLTILVDSGVITFFLPLGVSFLATADAFMLGMAVAVGGMFGWTFLDGSRLDSRLRLAFPIAAAWMAAVSVLHAAFPFALRPWHHSLYNAAFVPVLAIFIIMLFAAMRRGSREARVQLMGWSMVLVAVAMTMTDHFIPFASSFDLMTLFYVGCTMGTAVASFGVADRMMVLKHQRDKARTEARLLEKLSERDPLTGLYNRRVVEERFMELRRGGYSALAVLDLDNFKSINDTFGHAVGDEVLRIVGASLNNEEGVLAARMGGEEFLLLVEGEGPAIEAERLRLAISAQIHDQLRLPRAVTASMGIVVAPGQTLSEMGFTQMYDRADRLLYEAKASGRDRTMSEHLKAFEPRRDKNRRREDRRQAA</sequence>
<dbReference type="SUPFAM" id="SSF55073">
    <property type="entry name" value="Nucleotide cyclase"/>
    <property type="match status" value="1"/>
</dbReference>